<dbReference type="PANTHER" id="PTHR33154">
    <property type="entry name" value="TRANSCRIPTIONAL REGULATOR, ARSR FAMILY"/>
    <property type="match status" value="1"/>
</dbReference>
<dbReference type="EMBL" id="FWYC01000003">
    <property type="protein sequence ID" value="SMC61179.1"/>
    <property type="molecule type" value="Genomic_DNA"/>
</dbReference>
<dbReference type="InterPro" id="IPR051081">
    <property type="entry name" value="HTH_MetalResp_TranReg"/>
</dbReference>
<dbReference type="PANTHER" id="PTHR33154:SF18">
    <property type="entry name" value="ARSENICAL RESISTANCE OPERON REPRESSOR"/>
    <property type="match status" value="1"/>
</dbReference>
<keyword evidence="1" id="KW-0805">Transcription regulation</keyword>
<dbReference type="NCBIfam" id="NF033788">
    <property type="entry name" value="HTH_metalloreg"/>
    <property type="match status" value="1"/>
</dbReference>
<keyword evidence="6" id="KW-1185">Reference proteome</keyword>
<evidence type="ECO:0000313" key="5">
    <source>
        <dbReference type="EMBL" id="SMC61179.1"/>
    </source>
</evidence>
<dbReference type="GO" id="GO:0003677">
    <property type="term" value="F:DNA binding"/>
    <property type="evidence" value="ECO:0007669"/>
    <property type="project" value="UniProtKB-KW"/>
</dbReference>
<dbReference type="Gene3D" id="1.10.10.10">
    <property type="entry name" value="Winged helix-like DNA-binding domain superfamily/Winged helix DNA-binding domain"/>
    <property type="match status" value="1"/>
</dbReference>
<accession>A0A1W2AKB0</accession>
<protein>
    <submittedName>
        <fullName evidence="5">DNA-binding transcriptional regulator, ArsR family</fullName>
    </submittedName>
</protein>
<dbReference type="SMART" id="SM00418">
    <property type="entry name" value="HTH_ARSR"/>
    <property type="match status" value="1"/>
</dbReference>
<dbReference type="InterPro" id="IPR011991">
    <property type="entry name" value="ArsR-like_HTH"/>
</dbReference>
<keyword evidence="3" id="KW-0804">Transcription</keyword>
<proteinExistence type="predicted"/>
<sequence length="102" mass="11137">MLSAPLADDEAVELAAAFKALGDPVRLKLLSMIASHQNGEECVCALTSAFTLSQPTISHHLKILRQAGLIDGERRGTWVYYWLMPDTVNKLAMMLTPSAVPK</sequence>
<dbReference type="GO" id="GO:0003700">
    <property type="term" value="F:DNA-binding transcription factor activity"/>
    <property type="evidence" value="ECO:0007669"/>
    <property type="project" value="InterPro"/>
</dbReference>
<dbReference type="PROSITE" id="PS50987">
    <property type="entry name" value="HTH_ARSR_2"/>
    <property type="match status" value="1"/>
</dbReference>
<organism evidence="5 6">
    <name type="scientific">Lentzea albidocapillata</name>
    <dbReference type="NCBI Taxonomy" id="40571"/>
    <lineage>
        <taxon>Bacteria</taxon>
        <taxon>Bacillati</taxon>
        <taxon>Actinomycetota</taxon>
        <taxon>Actinomycetes</taxon>
        <taxon>Pseudonocardiales</taxon>
        <taxon>Pseudonocardiaceae</taxon>
        <taxon>Lentzea</taxon>
    </lineage>
</organism>
<evidence type="ECO:0000256" key="3">
    <source>
        <dbReference type="ARBA" id="ARBA00023163"/>
    </source>
</evidence>
<dbReference type="CDD" id="cd00090">
    <property type="entry name" value="HTH_ARSR"/>
    <property type="match status" value="1"/>
</dbReference>
<dbReference type="STRING" id="40571.SAMN05660733_00719"/>
<feature type="domain" description="HTH arsR-type" evidence="4">
    <location>
        <begin position="6"/>
        <end position="102"/>
    </location>
</feature>
<dbReference type="Proteomes" id="UP000192840">
    <property type="component" value="Unassembled WGS sequence"/>
</dbReference>
<dbReference type="SUPFAM" id="SSF46785">
    <property type="entry name" value="Winged helix' DNA-binding domain"/>
    <property type="match status" value="1"/>
</dbReference>
<reference evidence="6" key="1">
    <citation type="submission" date="2017-04" db="EMBL/GenBank/DDBJ databases">
        <authorList>
            <person name="Varghese N."/>
            <person name="Submissions S."/>
        </authorList>
    </citation>
    <scope>NUCLEOTIDE SEQUENCE [LARGE SCALE GENOMIC DNA]</scope>
    <source>
        <strain evidence="6">DSM 44073</strain>
    </source>
</reference>
<dbReference type="InterPro" id="IPR036388">
    <property type="entry name" value="WH-like_DNA-bd_sf"/>
</dbReference>
<evidence type="ECO:0000259" key="4">
    <source>
        <dbReference type="PROSITE" id="PS50987"/>
    </source>
</evidence>
<dbReference type="InterPro" id="IPR036390">
    <property type="entry name" value="WH_DNA-bd_sf"/>
</dbReference>
<name>A0A1W2AKB0_9PSEU</name>
<evidence type="ECO:0000256" key="1">
    <source>
        <dbReference type="ARBA" id="ARBA00023015"/>
    </source>
</evidence>
<evidence type="ECO:0000313" key="6">
    <source>
        <dbReference type="Proteomes" id="UP000192840"/>
    </source>
</evidence>
<dbReference type="AlphaFoldDB" id="A0A1W2AKB0"/>
<keyword evidence="2 5" id="KW-0238">DNA-binding</keyword>
<dbReference type="PRINTS" id="PR00778">
    <property type="entry name" value="HTHARSR"/>
</dbReference>
<evidence type="ECO:0000256" key="2">
    <source>
        <dbReference type="ARBA" id="ARBA00023125"/>
    </source>
</evidence>
<dbReference type="eggNOG" id="COG0640">
    <property type="taxonomic scope" value="Bacteria"/>
</dbReference>
<dbReference type="Pfam" id="PF01022">
    <property type="entry name" value="HTH_5"/>
    <property type="match status" value="1"/>
</dbReference>
<gene>
    <name evidence="5" type="ORF">SAMN05660733_00719</name>
</gene>
<dbReference type="InterPro" id="IPR001845">
    <property type="entry name" value="HTH_ArsR_DNA-bd_dom"/>
</dbReference>